<keyword evidence="3" id="KW-1185">Reference proteome</keyword>
<dbReference type="AlphaFoldDB" id="A0A928ZVH2"/>
<organism evidence="2 3">
    <name type="scientific">Leptolyngbya cf. ectocarpi LEGE 11479</name>
    <dbReference type="NCBI Taxonomy" id="1828722"/>
    <lineage>
        <taxon>Bacteria</taxon>
        <taxon>Bacillati</taxon>
        <taxon>Cyanobacteriota</taxon>
        <taxon>Cyanophyceae</taxon>
        <taxon>Leptolyngbyales</taxon>
        <taxon>Leptolyngbyaceae</taxon>
        <taxon>Leptolyngbya group</taxon>
        <taxon>Leptolyngbya</taxon>
    </lineage>
</organism>
<sequence length="182" mass="21208">MINAKRSPEPPKSLLQSKRWNDRDVLEQLHADFLGKCYLTEEVLSLGQISVDHFRPKGELSFKDLIYEWGNLYPTSRNANERRPKKWPEGGLLDPASPEDDVENRLQQWLDDDFQPKFAATDTDDSKAMNTASQLDHIHNDMRSIKAADLRSTIQTYYVNTPDRIRRLEPRSHKDLESWDVI</sequence>
<reference evidence="2" key="1">
    <citation type="submission" date="2020-10" db="EMBL/GenBank/DDBJ databases">
        <authorList>
            <person name="Castelo-Branco R."/>
            <person name="Eusebio N."/>
            <person name="Adriana R."/>
            <person name="Vieira A."/>
            <person name="Brugerolle De Fraissinette N."/>
            <person name="Rezende De Castro R."/>
            <person name="Schneider M.P."/>
            <person name="Vasconcelos V."/>
            <person name="Leao P.N."/>
        </authorList>
    </citation>
    <scope>NUCLEOTIDE SEQUENCE</scope>
    <source>
        <strain evidence="2">LEGE 11479</strain>
    </source>
</reference>
<name>A0A928ZVH2_LEPEC</name>
<evidence type="ECO:0000256" key="1">
    <source>
        <dbReference type="SAM" id="MobiDB-lite"/>
    </source>
</evidence>
<feature type="region of interest" description="Disordered" evidence="1">
    <location>
        <begin position="78"/>
        <end position="101"/>
    </location>
</feature>
<dbReference type="Proteomes" id="UP000615026">
    <property type="component" value="Unassembled WGS sequence"/>
</dbReference>
<dbReference type="EMBL" id="JADEXP010000149">
    <property type="protein sequence ID" value="MBE9068204.1"/>
    <property type="molecule type" value="Genomic_DNA"/>
</dbReference>
<evidence type="ECO:0008006" key="4">
    <source>
        <dbReference type="Google" id="ProtNLM"/>
    </source>
</evidence>
<proteinExistence type="predicted"/>
<dbReference type="RefSeq" id="WP_193994153.1">
    <property type="nucleotide sequence ID" value="NZ_JADEXP010000149.1"/>
</dbReference>
<accession>A0A928ZVH2</accession>
<evidence type="ECO:0000313" key="2">
    <source>
        <dbReference type="EMBL" id="MBE9068204.1"/>
    </source>
</evidence>
<protein>
    <recommendedName>
        <fullName evidence="4">HNH endonuclease</fullName>
    </recommendedName>
</protein>
<feature type="compositionally biased region" description="Basic and acidic residues" evidence="1">
    <location>
        <begin position="79"/>
        <end position="88"/>
    </location>
</feature>
<gene>
    <name evidence="2" type="ORF">IQ260_16255</name>
</gene>
<evidence type="ECO:0000313" key="3">
    <source>
        <dbReference type="Proteomes" id="UP000615026"/>
    </source>
</evidence>
<comment type="caution">
    <text evidence="2">The sequence shown here is derived from an EMBL/GenBank/DDBJ whole genome shotgun (WGS) entry which is preliminary data.</text>
</comment>